<protein>
    <submittedName>
        <fullName evidence="2">Uncharacterized protein</fullName>
    </submittedName>
</protein>
<feature type="compositionally biased region" description="Low complexity" evidence="1">
    <location>
        <begin position="32"/>
        <end position="46"/>
    </location>
</feature>
<gene>
    <name evidence="2" type="ORF">STVIR_5330</name>
</gene>
<sequence>MLARGRELGGRRGQRVYDGQPDLHRRQRSLLRGRGPGPVRRISAAS</sequence>
<reference evidence="2 3" key="1">
    <citation type="journal article" date="2013" name="Genome Announc.">
        <title>Draft Genome Sequence of Streptomyces viridochromogenes Strain Tu57, Producer of Avilamycin.</title>
        <authorList>
            <person name="Gruning B.A."/>
            <person name="Erxleben A."/>
            <person name="Hahnlein A."/>
            <person name="Gunther S."/>
        </authorList>
    </citation>
    <scope>NUCLEOTIDE SEQUENCE [LARGE SCALE GENOMIC DNA]</scope>
    <source>
        <strain evidence="2 3">Tue57</strain>
    </source>
</reference>
<dbReference type="PATRIC" id="fig|1160705.3.peg.5274"/>
<dbReference type="Proteomes" id="UP000011205">
    <property type="component" value="Unassembled WGS sequence"/>
</dbReference>
<evidence type="ECO:0000313" key="3">
    <source>
        <dbReference type="Proteomes" id="UP000011205"/>
    </source>
</evidence>
<dbReference type="EMBL" id="AMLP01000159">
    <property type="protein sequence ID" value="ELS53748.1"/>
    <property type="molecule type" value="Genomic_DNA"/>
</dbReference>
<proteinExistence type="predicted"/>
<name>L8PC76_STRVR</name>
<comment type="caution">
    <text evidence="2">The sequence shown here is derived from an EMBL/GenBank/DDBJ whole genome shotgun (WGS) entry which is preliminary data.</text>
</comment>
<feature type="region of interest" description="Disordered" evidence="1">
    <location>
        <begin position="1"/>
        <end position="46"/>
    </location>
</feature>
<dbReference type="AlphaFoldDB" id="L8PC76"/>
<accession>L8PC76</accession>
<organism evidence="2 3">
    <name type="scientific">Streptomyces viridochromogenes Tue57</name>
    <dbReference type="NCBI Taxonomy" id="1160705"/>
    <lineage>
        <taxon>Bacteria</taxon>
        <taxon>Bacillati</taxon>
        <taxon>Actinomycetota</taxon>
        <taxon>Actinomycetes</taxon>
        <taxon>Kitasatosporales</taxon>
        <taxon>Streptomycetaceae</taxon>
        <taxon>Streptomyces</taxon>
    </lineage>
</organism>
<feature type="compositionally biased region" description="Basic and acidic residues" evidence="1">
    <location>
        <begin position="1"/>
        <end position="10"/>
    </location>
</feature>
<evidence type="ECO:0000313" key="2">
    <source>
        <dbReference type="EMBL" id="ELS53748.1"/>
    </source>
</evidence>
<evidence type="ECO:0000256" key="1">
    <source>
        <dbReference type="SAM" id="MobiDB-lite"/>
    </source>
</evidence>